<dbReference type="Pfam" id="PF13453">
    <property type="entry name" value="Zn_ribbon_TFIIB"/>
    <property type="match status" value="2"/>
</dbReference>
<sequence>MSTEHHSLCYHFKRFTSPEAMMKCPRCTVEMRSAMVGNVELDTCDRCEGIWFDRDELQTVLDKGEYELGGSEISRSLESDIERRETPGASDMSCPRCNAELTRYNYSYESGIILDTCPDGCGLWMDDGELKKILHYIDDMHAPVDSVAEAELILKIKKIENDANAREEERIDGMVSLDNTATNVVTKAAGNLLQSVYRLLFKAGI</sequence>
<dbReference type="EMBL" id="PGXC01000010">
    <property type="protein sequence ID" value="PKK89887.1"/>
    <property type="molecule type" value="Genomic_DNA"/>
</dbReference>
<protein>
    <recommendedName>
        <fullName evidence="1">Transcription factor zinc-finger domain-containing protein</fullName>
    </recommendedName>
</protein>
<reference evidence="2 3" key="1">
    <citation type="journal article" date="2017" name="ISME J.">
        <title>Potential for microbial H2 and metal transformations associated with novel bacteria and archaea in deep terrestrial subsurface sediments.</title>
        <authorList>
            <person name="Hernsdorf A.W."/>
            <person name="Amano Y."/>
            <person name="Miyakawa K."/>
            <person name="Ise K."/>
            <person name="Suzuki Y."/>
            <person name="Anantharaman K."/>
            <person name="Probst A."/>
            <person name="Burstein D."/>
            <person name="Thomas B.C."/>
            <person name="Banfield J.F."/>
        </authorList>
    </citation>
    <scope>NUCLEOTIDE SEQUENCE [LARGE SCALE GENOMIC DNA]</scope>
    <source>
        <strain evidence="2">HGW-Wallbacteria-1</strain>
    </source>
</reference>
<feature type="domain" description="Transcription factor zinc-finger" evidence="1">
    <location>
        <begin position="94"/>
        <end position="134"/>
    </location>
</feature>
<accession>A0A2N1PNI1</accession>
<evidence type="ECO:0000313" key="2">
    <source>
        <dbReference type="EMBL" id="PKK89887.1"/>
    </source>
</evidence>
<organism evidence="2 3">
    <name type="scientific">Candidatus Wallbacteria bacterium HGW-Wallbacteria-1</name>
    <dbReference type="NCBI Taxonomy" id="2013854"/>
    <lineage>
        <taxon>Bacteria</taxon>
        <taxon>Candidatus Walliibacteriota</taxon>
    </lineage>
</organism>
<feature type="domain" description="Transcription factor zinc-finger" evidence="1">
    <location>
        <begin position="23"/>
        <end position="62"/>
    </location>
</feature>
<dbReference type="Proteomes" id="UP000233256">
    <property type="component" value="Unassembled WGS sequence"/>
</dbReference>
<name>A0A2N1PNI1_9BACT</name>
<evidence type="ECO:0000313" key="3">
    <source>
        <dbReference type="Proteomes" id="UP000233256"/>
    </source>
</evidence>
<dbReference type="AlphaFoldDB" id="A0A2N1PNI1"/>
<evidence type="ECO:0000259" key="1">
    <source>
        <dbReference type="Pfam" id="PF13453"/>
    </source>
</evidence>
<gene>
    <name evidence="2" type="ORF">CVV64_12105</name>
</gene>
<dbReference type="InterPro" id="IPR027392">
    <property type="entry name" value="TF_Znf"/>
</dbReference>
<comment type="caution">
    <text evidence="2">The sequence shown here is derived from an EMBL/GenBank/DDBJ whole genome shotgun (WGS) entry which is preliminary data.</text>
</comment>
<proteinExistence type="predicted"/>